<protein>
    <submittedName>
        <fullName evidence="1">Uncharacterized protein</fullName>
    </submittedName>
</protein>
<sequence length="62" mass="6932">MLLNKVSDVVERLLDFYLCPSKRFQIILRRIHINQLSIRLCGSVMGVVGLSISEPLSNCGGE</sequence>
<accession>A0A0L8A4M1</accession>
<comment type="caution">
    <text evidence="1">The sequence shown here is derived from an EMBL/GenBank/DDBJ whole genome shotgun (WGS) entry which is preliminary data.</text>
</comment>
<gene>
    <name evidence="1" type="ORF">W7K_21225</name>
</gene>
<dbReference type="Proteomes" id="UP000036890">
    <property type="component" value="Unassembled WGS sequence"/>
</dbReference>
<evidence type="ECO:0000313" key="2">
    <source>
        <dbReference type="Proteomes" id="UP000036890"/>
    </source>
</evidence>
<proteinExistence type="predicted"/>
<organism evidence="1 2">
    <name type="scientific">Stenotrophomonas geniculata N1</name>
    <dbReference type="NCBI Taxonomy" id="1167641"/>
    <lineage>
        <taxon>Bacteria</taxon>
        <taxon>Pseudomonadati</taxon>
        <taxon>Pseudomonadota</taxon>
        <taxon>Gammaproteobacteria</taxon>
        <taxon>Lysobacterales</taxon>
        <taxon>Lysobacteraceae</taxon>
        <taxon>Stenotrophomonas</taxon>
    </lineage>
</organism>
<dbReference type="AlphaFoldDB" id="A0A0L8A4M1"/>
<dbReference type="EMBL" id="AJLO02000047">
    <property type="protein sequence ID" value="KOE97280.1"/>
    <property type="molecule type" value="Genomic_DNA"/>
</dbReference>
<reference evidence="1 2" key="1">
    <citation type="journal article" date="2012" name="J. Bacteriol.">
        <title>Genome sequence of a novel nicotine-degrading strain, Pseudomonas geniculata N1.</title>
        <authorList>
            <person name="Tang H."/>
            <person name="Yu H."/>
            <person name="Tai C."/>
            <person name="Huang K."/>
            <person name="Liu Y."/>
            <person name="Wang L."/>
            <person name="Yao Y."/>
            <person name="Wu G."/>
            <person name="Xu P."/>
        </authorList>
    </citation>
    <scope>NUCLEOTIDE SEQUENCE [LARGE SCALE GENOMIC DNA]</scope>
    <source>
        <strain evidence="1 2">N1</strain>
    </source>
</reference>
<name>A0A0L8A4M1_9GAMM</name>
<evidence type="ECO:0000313" key="1">
    <source>
        <dbReference type="EMBL" id="KOE97280.1"/>
    </source>
</evidence>